<feature type="domain" description="TMEM62 Ig-like" evidence="3">
    <location>
        <begin position="219"/>
        <end position="342"/>
    </location>
</feature>
<dbReference type="SUPFAM" id="SSF56300">
    <property type="entry name" value="Metallo-dependent phosphatases"/>
    <property type="match status" value="1"/>
</dbReference>
<organism evidence="5 6">
    <name type="scientific">Iris pallida</name>
    <name type="common">Sweet iris</name>
    <dbReference type="NCBI Taxonomy" id="29817"/>
    <lineage>
        <taxon>Eukaryota</taxon>
        <taxon>Viridiplantae</taxon>
        <taxon>Streptophyta</taxon>
        <taxon>Embryophyta</taxon>
        <taxon>Tracheophyta</taxon>
        <taxon>Spermatophyta</taxon>
        <taxon>Magnoliopsida</taxon>
        <taxon>Liliopsida</taxon>
        <taxon>Asparagales</taxon>
        <taxon>Iridaceae</taxon>
        <taxon>Iridoideae</taxon>
        <taxon>Irideae</taxon>
        <taxon>Iris</taxon>
    </lineage>
</organism>
<name>A0AAX6FQ83_IRIPA</name>
<evidence type="ECO:0000313" key="6">
    <source>
        <dbReference type="Proteomes" id="UP001140949"/>
    </source>
</evidence>
<feature type="transmembrane region" description="Helical" evidence="1">
    <location>
        <begin position="489"/>
        <end position="509"/>
    </location>
</feature>
<dbReference type="Pfam" id="PF00149">
    <property type="entry name" value="Metallophos"/>
    <property type="match status" value="1"/>
</dbReference>
<dbReference type="InterPro" id="IPR056230">
    <property type="entry name" value="TMEM62_C"/>
</dbReference>
<evidence type="ECO:0000256" key="1">
    <source>
        <dbReference type="SAM" id="Phobius"/>
    </source>
</evidence>
<sequence>MDLVVRRGGIDKRRVFDIRGNHDKYGVPRVGSNLDFFSLYSVNSQLHRLANIHSISLMGRSRSYIFLGIDDTMSIGIRGPSNLFGHPSDETIDAVEAELQYWNSSHSSSVTKVVFGHFPLSFTASSENGGRYEPLFARQSVAAYICGHLHAKFSKQLWRFHTAELAVSDGPKEPQRVKKQFWEWELGDWKEFRMIRILAVDEGKVSFLDMELSSPNQDSFQTTILITYPTDSRNMNHLSSVPQRQLLRNDINALVFSASPILNVTAKVLDSSRAFRIVEEVPLQPAASSSVSGKQAIFHAKWNAETYRNDSSAVRYWLQVSVVDSQGKETVSSSRPFSVEGKCAAEYPSTWLAFLVIGIRWEDLYSILLWSNICFLFILLSLPKILNIFMERSASYQKWAMSVSISSPIQQRRFLFSVLWFLIEGSMSRVIWLSLVVYLVYLLNFPWFWGYVSSENGDIAPMYMFGWRISSTVTMNKVGMIGNPDVMTVTLPFMYLVVTPLVLLIYSLFAERSAACLQCSFRKTRDSEQKVQLVAGAPLQSSEFISTSSVSRRTRRTFLLPACLVIACIHIRQCYSLMGAYGVSTVALSPAFSWVPPILLAAAICSTSMTW</sequence>
<evidence type="ECO:0000259" key="4">
    <source>
        <dbReference type="Pfam" id="PF24394"/>
    </source>
</evidence>
<feature type="domain" description="Calcineurin-like phosphoesterase" evidence="2">
    <location>
        <begin position="13"/>
        <end position="151"/>
    </location>
</feature>
<keyword evidence="1" id="KW-0472">Membrane</keyword>
<dbReference type="Proteomes" id="UP001140949">
    <property type="component" value="Unassembled WGS sequence"/>
</dbReference>
<dbReference type="PANTHER" id="PTHR14795:SF6">
    <property type="entry name" value="METALLOPHOSPHOESTERASE-RELATED"/>
    <property type="match status" value="1"/>
</dbReference>
<dbReference type="InterPro" id="IPR004843">
    <property type="entry name" value="Calcineurin-like_PHP"/>
</dbReference>
<gene>
    <name evidence="5" type="ORF">M6B38_407260</name>
</gene>
<dbReference type="Pfam" id="PF24394">
    <property type="entry name" value="TMEM62_C"/>
    <property type="match status" value="1"/>
</dbReference>
<dbReference type="AlphaFoldDB" id="A0AAX6FQ83"/>
<keyword evidence="1" id="KW-1133">Transmembrane helix</keyword>
<evidence type="ECO:0000313" key="5">
    <source>
        <dbReference type="EMBL" id="KAJ6818121.1"/>
    </source>
</evidence>
<protein>
    <submittedName>
        <fullName evidence="5">F-box protein</fullName>
    </submittedName>
</protein>
<dbReference type="Gene3D" id="3.60.21.10">
    <property type="match status" value="1"/>
</dbReference>
<dbReference type="GO" id="GO:0016787">
    <property type="term" value="F:hydrolase activity"/>
    <property type="evidence" value="ECO:0007669"/>
    <property type="project" value="InterPro"/>
</dbReference>
<feature type="domain" description="TMEM62 C-terminal" evidence="4">
    <location>
        <begin position="367"/>
        <end position="590"/>
    </location>
</feature>
<dbReference type="EMBL" id="JANAVB010027397">
    <property type="protein sequence ID" value="KAJ6818121.1"/>
    <property type="molecule type" value="Genomic_DNA"/>
</dbReference>
<proteinExistence type="predicted"/>
<accession>A0AAX6FQ83</accession>
<dbReference type="InterPro" id="IPR056229">
    <property type="entry name" value="Ig_TMM62"/>
</dbReference>
<keyword evidence="6" id="KW-1185">Reference proteome</keyword>
<dbReference type="PANTHER" id="PTHR14795">
    <property type="entry name" value="HELICASE RELATED"/>
    <property type="match status" value="1"/>
</dbReference>
<evidence type="ECO:0000259" key="3">
    <source>
        <dbReference type="Pfam" id="PF24384"/>
    </source>
</evidence>
<dbReference type="Pfam" id="PF24384">
    <property type="entry name" value="Ig_TMM62"/>
    <property type="match status" value="1"/>
</dbReference>
<feature type="transmembrane region" description="Helical" evidence="1">
    <location>
        <begin position="364"/>
        <end position="382"/>
    </location>
</feature>
<reference evidence="5" key="1">
    <citation type="journal article" date="2023" name="GigaByte">
        <title>Genome assembly of the bearded iris, Iris pallida Lam.</title>
        <authorList>
            <person name="Bruccoleri R.E."/>
            <person name="Oakeley E.J."/>
            <person name="Faust A.M.E."/>
            <person name="Altorfer M."/>
            <person name="Dessus-Babus S."/>
            <person name="Burckhardt D."/>
            <person name="Oertli M."/>
            <person name="Naumann U."/>
            <person name="Petersen F."/>
            <person name="Wong J."/>
        </authorList>
    </citation>
    <scope>NUCLEOTIDE SEQUENCE</scope>
    <source>
        <strain evidence="5">GSM-AAB239-AS_SAM_17_03QT</strain>
    </source>
</reference>
<keyword evidence="1" id="KW-0812">Transmembrane</keyword>
<feature type="transmembrane region" description="Helical" evidence="1">
    <location>
        <begin position="414"/>
        <end position="441"/>
    </location>
</feature>
<dbReference type="InterPro" id="IPR029052">
    <property type="entry name" value="Metallo-depent_PP-like"/>
</dbReference>
<evidence type="ECO:0000259" key="2">
    <source>
        <dbReference type="Pfam" id="PF00149"/>
    </source>
</evidence>
<comment type="caution">
    <text evidence="5">The sequence shown here is derived from an EMBL/GenBank/DDBJ whole genome shotgun (WGS) entry which is preliminary data.</text>
</comment>
<reference evidence="5" key="2">
    <citation type="submission" date="2023-04" db="EMBL/GenBank/DDBJ databases">
        <authorList>
            <person name="Bruccoleri R.E."/>
            <person name="Oakeley E.J."/>
            <person name="Faust A.-M."/>
            <person name="Dessus-Babus S."/>
            <person name="Altorfer M."/>
            <person name="Burckhardt D."/>
            <person name="Oertli M."/>
            <person name="Naumann U."/>
            <person name="Petersen F."/>
            <person name="Wong J."/>
        </authorList>
    </citation>
    <scope>NUCLEOTIDE SEQUENCE</scope>
    <source>
        <strain evidence="5">GSM-AAB239-AS_SAM_17_03QT</strain>
        <tissue evidence="5">Leaf</tissue>
    </source>
</reference>
<feature type="transmembrane region" description="Helical" evidence="1">
    <location>
        <begin position="587"/>
        <end position="605"/>
    </location>
</feature>